<proteinExistence type="predicted"/>
<gene>
    <name evidence="1" type="ORF">JIV24_13945</name>
</gene>
<sequence length="121" mass="13534">MPALKKHIAILLFGTFFFPIAYQSWHLIKEHSPVSHCDSGCCHSKKSEKTYNIKPGINDGSEKEETCPICEFHFSLNILPTAQNTHSKNKLSESSNTELTACLYLEQVNSEKSPRAPPAQS</sequence>
<keyword evidence="2" id="KW-1185">Reference proteome</keyword>
<organism evidence="1 2">
    <name type="scientific">Carboxylicivirga marina</name>
    <dbReference type="NCBI Taxonomy" id="2800988"/>
    <lineage>
        <taxon>Bacteria</taxon>
        <taxon>Pseudomonadati</taxon>
        <taxon>Bacteroidota</taxon>
        <taxon>Bacteroidia</taxon>
        <taxon>Marinilabiliales</taxon>
        <taxon>Marinilabiliaceae</taxon>
        <taxon>Carboxylicivirga</taxon>
    </lineage>
</organism>
<name>A0ABS1HLC2_9BACT</name>
<accession>A0ABS1HLC2</accession>
<evidence type="ECO:0008006" key="3">
    <source>
        <dbReference type="Google" id="ProtNLM"/>
    </source>
</evidence>
<comment type="caution">
    <text evidence="1">The sequence shown here is derived from an EMBL/GenBank/DDBJ whole genome shotgun (WGS) entry which is preliminary data.</text>
</comment>
<reference evidence="1 2" key="1">
    <citation type="submission" date="2021-01" db="EMBL/GenBank/DDBJ databases">
        <title>Carboxyliciviraga sp.nov., isolated from coastal sediments.</title>
        <authorList>
            <person name="Lu D."/>
            <person name="Zhang T."/>
        </authorList>
    </citation>
    <scope>NUCLEOTIDE SEQUENCE [LARGE SCALE GENOMIC DNA]</scope>
    <source>
        <strain evidence="1 2">N1Y132</strain>
    </source>
</reference>
<dbReference type="RefSeq" id="WP_200465668.1">
    <property type="nucleotide sequence ID" value="NZ_JAENRR010000034.1"/>
</dbReference>
<evidence type="ECO:0000313" key="2">
    <source>
        <dbReference type="Proteomes" id="UP000605676"/>
    </source>
</evidence>
<evidence type="ECO:0000313" key="1">
    <source>
        <dbReference type="EMBL" id="MBK3518441.1"/>
    </source>
</evidence>
<dbReference type="EMBL" id="JAENRR010000034">
    <property type="protein sequence ID" value="MBK3518441.1"/>
    <property type="molecule type" value="Genomic_DNA"/>
</dbReference>
<protein>
    <recommendedName>
        <fullName evidence="3">DUF2946 domain-containing protein</fullName>
    </recommendedName>
</protein>
<dbReference type="Proteomes" id="UP000605676">
    <property type="component" value="Unassembled WGS sequence"/>
</dbReference>